<dbReference type="Pfam" id="PF06172">
    <property type="entry name" value="Cupin_5"/>
    <property type="match status" value="1"/>
</dbReference>
<dbReference type="InterPro" id="IPR014710">
    <property type="entry name" value="RmlC-like_jellyroll"/>
</dbReference>
<name>A0A9P5YMY2_9AGAR</name>
<proteinExistence type="predicted"/>
<reference evidence="2" key="1">
    <citation type="submission" date="2020-11" db="EMBL/GenBank/DDBJ databases">
        <authorList>
            <consortium name="DOE Joint Genome Institute"/>
            <person name="Ahrendt S."/>
            <person name="Riley R."/>
            <person name="Andreopoulos W."/>
            <person name="Labutti K."/>
            <person name="Pangilinan J."/>
            <person name="Ruiz-Duenas F.J."/>
            <person name="Barrasa J.M."/>
            <person name="Sanchez-Garcia M."/>
            <person name="Camarero S."/>
            <person name="Miyauchi S."/>
            <person name="Serrano A."/>
            <person name="Linde D."/>
            <person name="Babiker R."/>
            <person name="Drula E."/>
            <person name="Ayuso-Fernandez I."/>
            <person name="Pacheco R."/>
            <person name="Padilla G."/>
            <person name="Ferreira P."/>
            <person name="Barriuso J."/>
            <person name="Kellner H."/>
            <person name="Castanera R."/>
            <person name="Alfaro M."/>
            <person name="Ramirez L."/>
            <person name="Pisabarro A.G."/>
            <person name="Kuo A."/>
            <person name="Tritt A."/>
            <person name="Lipzen A."/>
            <person name="He G."/>
            <person name="Yan M."/>
            <person name="Ng V."/>
            <person name="Cullen D."/>
            <person name="Martin F."/>
            <person name="Rosso M.-N."/>
            <person name="Henrissat B."/>
            <person name="Hibbett D."/>
            <person name="Martinez A.T."/>
            <person name="Grigoriev I.V."/>
        </authorList>
    </citation>
    <scope>NUCLEOTIDE SEQUENCE</scope>
    <source>
        <strain evidence="2">CIRM-BRFM 674</strain>
    </source>
</reference>
<dbReference type="PANTHER" id="PTHR33387:SF3">
    <property type="entry name" value="DUF985 DOMAIN-CONTAINING PROTEIN"/>
    <property type="match status" value="1"/>
</dbReference>
<protein>
    <recommendedName>
        <fullName evidence="1">DUF985 domain-containing protein</fullName>
    </recommendedName>
</protein>
<dbReference type="PANTHER" id="PTHR33387">
    <property type="entry name" value="RMLC-LIKE JELLY ROLL FOLD PROTEIN"/>
    <property type="match status" value="1"/>
</dbReference>
<dbReference type="InterPro" id="IPR011051">
    <property type="entry name" value="RmlC_Cupin_sf"/>
</dbReference>
<evidence type="ECO:0000313" key="3">
    <source>
        <dbReference type="Proteomes" id="UP000807469"/>
    </source>
</evidence>
<gene>
    <name evidence="2" type="ORF">BDN70DRAFT_844821</name>
</gene>
<organism evidence="2 3">
    <name type="scientific">Pholiota conissans</name>
    <dbReference type="NCBI Taxonomy" id="109636"/>
    <lineage>
        <taxon>Eukaryota</taxon>
        <taxon>Fungi</taxon>
        <taxon>Dikarya</taxon>
        <taxon>Basidiomycota</taxon>
        <taxon>Agaricomycotina</taxon>
        <taxon>Agaricomycetes</taxon>
        <taxon>Agaricomycetidae</taxon>
        <taxon>Agaricales</taxon>
        <taxon>Agaricineae</taxon>
        <taxon>Strophariaceae</taxon>
        <taxon>Pholiota</taxon>
    </lineage>
</organism>
<dbReference type="CDD" id="cd06121">
    <property type="entry name" value="cupin_YML079wp"/>
    <property type="match status" value="1"/>
</dbReference>
<dbReference type="InterPro" id="IPR009327">
    <property type="entry name" value="Cupin_DUF985"/>
</dbReference>
<dbReference type="InterPro" id="IPR039935">
    <property type="entry name" value="YML079W-like"/>
</dbReference>
<comment type="caution">
    <text evidence="2">The sequence shown here is derived from an EMBL/GenBank/DDBJ whole genome shotgun (WGS) entry which is preliminary data.</text>
</comment>
<feature type="domain" description="DUF985" evidence="1">
    <location>
        <begin position="9"/>
        <end position="158"/>
    </location>
</feature>
<dbReference type="SUPFAM" id="SSF51182">
    <property type="entry name" value="RmlC-like cupins"/>
    <property type="match status" value="1"/>
</dbReference>
<dbReference type="EMBL" id="MU155576">
    <property type="protein sequence ID" value="KAF9472122.1"/>
    <property type="molecule type" value="Genomic_DNA"/>
</dbReference>
<accession>A0A9P5YMY2</accession>
<dbReference type="OrthoDB" id="6614653at2759"/>
<dbReference type="AlphaFoldDB" id="A0A9P5YMY2"/>
<keyword evidence="3" id="KW-1185">Reference proteome</keyword>
<evidence type="ECO:0000313" key="2">
    <source>
        <dbReference type="EMBL" id="KAF9472122.1"/>
    </source>
</evidence>
<evidence type="ECO:0000259" key="1">
    <source>
        <dbReference type="Pfam" id="PF06172"/>
    </source>
</evidence>
<sequence>MTASSSSSALIKDLALQEHPEGALPLPITHTLKDKVASPFANGKPRELASSIYYMLTYDRGVGLFHMNKSVTYHVLHQGRAEYTLITPGNPPTIEKKIMGTNTAAGETRLLVVGTGIWKRSSLLDEDIRRATTPAQKDNVNCLITEVVVPGFDWEDHVYMYKEQLDRLFEGVQGGEKFVREFAPYVSQNGTAK</sequence>
<dbReference type="Proteomes" id="UP000807469">
    <property type="component" value="Unassembled WGS sequence"/>
</dbReference>
<dbReference type="Gene3D" id="2.60.120.10">
    <property type="entry name" value="Jelly Rolls"/>
    <property type="match status" value="1"/>
</dbReference>